<dbReference type="AlphaFoldDB" id="A0A8H6S7U9"/>
<name>A0A8H6S7U9_MYCCL</name>
<comment type="caution">
    <text evidence="3">The sequence shown here is derived from an EMBL/GenBank/DDBJ whole genome shotgun (WGS) entry which is preliminary data.</text>
</comment>
<feature type="region of interest" description="Disordered" evidence="1">
    <location>
        <begin position="186"/>
        <end position="206"/>
    </location>
</feature>
<gene>
    <name evidence="3" type="ORF">HMN09_01174700</name>
</gene>
<dbReference type="EMBL" id="JACAZE010000020">
    <property type="protein sequence ID" value="KAF7293790.1"/>
    <property type="molecule type" value="Genomic_DNA"/>
</dbReference>
<evidence type="ECO:0000256" key="1">
    <source>
        <dbReference type="SAM" id="MobiDB-lite"/>
    </source>
</evidence>
<accession>A0A8H6S7U9</accession>
<evidence type="ECO:0000259" key="2">
    <source>
        <dbReference type="Pfam" id="PF18721"/>
    </source>
</evidence>
<dbReference type="Pfam" id="PF18721">
    <property type="entry name" value="CxC6"/>
    <property type="match status" value="1"/>
</dbReference>
<sequence length="403" mass="45893">MALSGQEDHDFAEGGWQFGCILTPNHIYDAFILLTLLDYHQRRQTNLVVPHTGDQKDRFAVAMQARNGEIVEFGQDVVGHCCDKCLREWTVDGQTRFVQPIVTDGISMGHPRCQDTHCREDLANTRHRFCPSHEGLKNVCSVVGCRKLVRSGFKSCEDPDHKVMEAKHYERGRSAFILKQRLDRHRQNHPDAEPNSDPDNEPVHNGDVLDELAEDVEWYKINNRGELRIRHDKNPGSVGPVDPGTETTDGDANTEPCEASKSPTGNRKFKALFGRCRTHNEQLLIWPCGVIFARATFFNAEAVSNVLRFVKTAFSVPNAVKPEHLVYDTNCDAKQQVDGNTYWSWFDDVGMSVDVFHFLNKHDVGHTFCQENCTPYIFPEMMNDDMTGWYFNTSVAKRLSMLM</sequence>
<protein>
    <recommendedName>
        <fullName evidence="2">CxC6 like cysteine cluster associated with KDZ domain-containing protein</fullName>
    </recommendedName>
</protein>
<dbReference type="InterPro" id="IPR040898">
    <property type="entry name" value="CxC6"/>
</dbReference>
<keyword evidence="4" id="KW-1185">Reference proteome</keyword>
<feature type="domain" description="CxC6 like cysteine cluster associated with KDZ" evidence="2">
    <location>
        <begin position="102"/>
        <end position="166"/>
    </location>
</feature>
<proteinExistence type="predicted"/>
<evidence type="ECO:0000313" key="4">
    <source>
        <dbReference type="Proteomes" id="UP000613580"/>
    </source>
</evidence>
<dbReference type="Proteomes" id="UP000613580">
    <property type="component" value="Unassembled WGS sequence"/>
</dbReference>
<organism evidence="3 4">
    <name type="scientific">Mycena chlorophos</name>
    <name type="common">Agaric fungus</name>
    <name type="synonym">Agaricus chlorophos</name>
    <dbReference type="NCBI Taxonomy" id="658473"/>
    <lineage>
        <taxon>Eukaryota</taxon>
        <taxon>Fungi</taxon>
        <taxon>Dikarya</taxon>
        <taxon>Basidiomycota</taxon>
        <taxon>Agaricomycotina</taxon>
        <taxon>Agaricomycetes</taxon>
        <taxon>Agaricomycetidae</taxon>
        <taxon>Agaricales</taxon>
        <taxon>Marasmiineae</taxon>
        <taxon>Mycenaceae</taxon>
        <taxon>Mycena</taxon>
    </lineage>
</organism>
<feature type="region of interest" description="Disordered" evidence="1">
    <location>
        <begin position="230"/>
        <end position="263"/>
    </location>
</feature>
<reference evidence="3" key="1">
    <citation type="submission" date="2020-05" db="EMBL/GenBank/DDBJ databases">
        <title>Mycena genomes resolve the evolution of fungal bioluminescence.</title>
        <authorList>
            <person name="Tsai I.J."/>
        </authorList>
    </citation>
    <scope>NUCLEOTIDE SEQUENCE</scope>
    <source>
        <strain evidence="3">110903Hualien_Pintung</strain>
    </source>
</reference>
<evidence type="ECO:0000313" key="3">
    <source>
        <dbReference type="EMBL" id="KAF7293790.1"/>
    </source>
</evidence>
<dbReference type="OrthoDB" id="2639189at2759"/>